<protein>
    <submittedName>
        <fullName evidence="2">Uncharacterized protein</fullName>
    </submittedName>
</protein>
<sequence>MHIESPSPCCPLLLVLRVITTFTRTQCNKKHVKTHESSLWCAVGAQALQYLLAGCL</sequence>
<organism evidence="2">
    <name type="scientific">Arundo donax</name>
    <name type="common">Giant reed</name>
    <name type="synonym">Donax arundinaceus</name>
    <dbReference type="NCBI Taxonomy" id="35708"/>
    <lineage>
        <taxon>Eukaryota</taxon>
        <taxon>Viridiplantae</taxon>
        <taxon>Streptophyta</taxon>
        <taxon>Embryophyta</taxon>
        <taxon>Tracheophyta</taxon>
        <taxon>Spermatophyta</taxon>
        <taxon>Magnoliopsida</taxon>
        <taxon>Liliopsida</taxon>
        <taxon>Poales</taxon>
        <taxon>Poaceae</taxon>
        <taxon>PACMAD clade</taxon>
        <taxon>Arundinoideae</taxon>
        <taxon>Arundineae</taxon>
        <taxon>Arundo</taxon>
    </lineage>
</organism>
<accession>A0A0A9FBH8</accession>
<keyword evidence="1" id="KW-0732">Signal</keyword>
<dbReference type="EMBL" id="GBRH01187486">
    <property type="protein sequence ID" value="JAE10410.1"/>
    <property type="molecule type" value="Transcribed_RNA"/>
</dbReference>
<evidence type="ECO:0000256" key="1">
    <source>
        <dbReference type="SAM" id="SignalP"/>
    </source>
</evidence>
<name>A0A0A9FBH8_ARUDO</name>
<feature type="signal peptide" evidence="1">
    <location>
        <begin position="1"/>
        <end position="25"/>
    </location>
</feature>
<feature type="chain" id="PRO_5002047305" evidence="1">
    <location>
        <begin position="26"/>
        <end position="56"/>
    </location>
</feature>
<proteinExistence type="predicted"/>
<reference evidence="2" key="2">
    <citation type="journal article" date="2015" name="Data Brief">
        <title>Shoot transcriptome of the giant reed, Arundo donax.</title>
        <authorList>
            <person name="Barrero R.A."/>
            <person name="Guerrero F.D."/>
            <person name="Moolhuijzen P."/>
            <person name="Goolsby J.A."/>
            <person name="Tidwell J."/>
            <person name="Bellgard S.E."/>
            <person name="Bellgard M.I."/>
        </authorList>
    </citation>
    <scope>NUCLEOTIDE SEQUENCE</scope>
    <source>
        <tissue evidence="2">Shoot tissue taken approximately 20 cm above the soil surface</tissue>
    </source>
</reference>
<reference evidence="2" key="1">
    <citation type="submission" date="2014-09" db="EMBL/GenBank/DDBJ databases">
        <authorList>
            <person name="Magalhaes I.L.F."/>
            <person name="Oliveira U."/>
            <person name="Santos F.R."/>
            <person name="Vidigal T.H.D.A."/>
            <person name="Brescovit A.D."/>
            <person name="Santos A.J."/>
        </authorList>
    </citation>
    <scope>NUCLEOTIDE SEQUENCE</scope>
    <source>
        <tissue evidence="2">Shoot tissue taken approximately 20 cm above the soil surface</tissue>
    </source>
</reference>
<dbReference type="AlphaFoldDB" id="A0A0A9FBH8"/>
<evidence type="ECO:0000313" key="2">
    <source>
        <dbReference type="EMBL" id="JAE10410.1"/>
    </source>
</evidence>